<dbReference type="EMBL" id="LAZR01000108">
    <property type="protein sequence ID" value="KKN90661.1"/>
    <property type="molecule type" value="Genomic_DNA"/>
</dbReference>
<gene>
    <name evidence="2" type="ORF">LCGC14_0226040</name>
</gene>
<organism evidence="2">
    <name type="scientific">marine sediment metagenome</name>
    <dbReference type="NCBI Taxonomy" id="412755"/>
    <lineage>
        <taxon>unclassified sequences</taxon>
        <taxon>metagenomes</taxon>
        <taxon>ecological metagenomes</taxon>
    </lineage>
</organism>
<protein>
    <recommendedName>
        <fullName evidence="1">AB hydrolase-1 domain-containing protein</fullName>
    </recommendedName>
</protein>
<dbReference type="Pfam" id="PF12697">
    <property type="entry name" value="Abhydrolase_6"/>
    <property type="match status" value="1"/>
</dbReference>
<evidence type="ECO:0000313" key="2">
    <source>
        <dbReference type="EMBL" id="KKN90661.1"/>
    </source>
</evidence>
<dbReference type="Gene3D" id="3.40.50.1820">
    <property type="entry name" value="alpha/beta hydrolase"/>
    <property type="match status" value="1"/>
</dbReference>
<dbReference type="SUPFAM" id="SSF53474">
    <property type="entry name" value="alpha/beta-Hydrolases"/>
    <property type="match status" value="1"/>
</dbReference>
<feature type="domain" description="AB hydrolase-1" evidence="1">
    <location>
        <begin position="33"/>
        <end position="274"/>
    </location>
</feature>
<dbReference type="InterPro" id="IPR000073">
    <property type="entry name" value="AB_hydrolase_1"/>
</dbReference>
<accession>A0A0F9WW84</accession>
<name>A0A0F9WW84_9ZZZZ</name>
<dbReference type="AlphaFoldDB" id="A0A0F9WW84"/>
<proteinExistence type="predicted"/>
<dbReference type="InterPro" id="IPR029058">
    <property type="entry name" value="AB_hydrolase_fold"/>
</dbReference>
<comment type="caution">
    <text evidence="2">The sequence shown here is derived from an EMBL/GenBank/DDBJ whole genome shotgun (WGS) entry which is preliminary data.</text>
</comment>
<sequence length="293" mass="31265">MAIKAELVACDTADGLVNHGLWFAAPDGGSTCVVHVHGACSNFYQEPFINPLAEALTAVGVSFLTVNTRGHDAEAYVIGRSAGPQRESWQIGTRRDIFSQCTCDLDAWLAFARERGARRIVLSGHSAGAVKVAHVAAQATDADLVGLIVLSPGDTLSHNLRQDGDPPLEEQLAEARKLVEADPAAMRPERFLSAAAFLSMFDNPTIAGVFAFSDPDVMAESSWPKLTTPALAIFGSDDAGYATGIEQNVELLEKLRHPGAPLAVEIIKTTDHYFAGKEDQLASLVADWVAGLR</sequence>
<evidence type="ECO:0000259" key="1">
    <source>
        <dbReference type="Pfam" id="PF12697"/>
    </source>
</evidence>
<reference evidence="2" key="1">
    <citation type="journal article" date="2015" name="Nature">
        <title>Complex archaea that bridge the gap between prokaryotes and eukaryotes.</title>
        <authorList>
            <person name="Spang A."/>
            <person name="Saw J.H."/>
            <person name="Jorgensen S.L."/>
            <person name="Zaremba-Niedzwiedzka K."/>
            <person name="Martijn J."/>
            <person name="Lind A.E."/>
            <person name="van Eijk R."/>
            <person name="Schleper C."/>
            <person name="Guy L."/>
            <person name="Ettema T.J."/>
        </authorList>
    </citation>
    <scope>NUCLEOTIDE SEQUENCE</scope>
</reference>